<evidence type="ECO:0000313" key="2">
    <source>
        <dbReference type="EnsemblProtists" id="EOD09867"/>
    </source>
</evidence>
<dbReference type="GeneID" id="17255986"/>
<organism evidence="2 3">
    <name type="scientific">Emiliania huxleyi (strain CCMP1516)</name>
    <dbReference type="NCBI Taxonomy" id="280463"/>
    <lineage>
        <taxon>Eukaryota</taxon>
        <taxon>Haptista</taxon>
        <taxon>Haptophyta</taxon>
        <taxon>Prymnesiophyceae</taxon>
        <taxon>Isochrysidales</taxon>
        <taxon>Noelaerhabdaceae</taxon>
        <taxon>Emiliania</taxon>
    </lineage>
</organism>
<dbReference type="PaxDb" id="2903-EOD09867"/>
<reference evidence="3" key="1">
    <citation type="journal article" date="2013" name="Nature">
        <title>Pan genome of the phytoplankton Emiliania underpins its global distribution.</title>
        <authorList>
            <person name="Read B.A."/>
            <person name="Kegel J."/>
            <person name="Klute M.J."/>
            <person name="Kuo A."/>
            <person name="Lefebvre S.C."/>
            <person name="Maumus F."/>
            <person name="Mayer C."/>
            <person name="Miller J."/>
            <person name="Monier A."/>
            <person name="Salamov A."/>
            <person name="Young J."/>
            <person name="Aguilar M."/>
            <person name="Claverie J.M."/>
            <person name="Frickenhaus S."/>
            <person name="Gonzalez K."/>
            <person name="Herman E.K."/>
            <person name="Lin Y.C."/>
            <person name="Napier J."/>
            <person name="Ogata H."/>
            <person name="Sarno A.F."/>
            <person name="Shmutz J."/>
            <person name="Schroeder D."/>
            <person name="de Vargas C."/>
            <person name="Verret F."/>
            <person name="von Dassow P."/>
            <person name="Valentin K."/>
            <person name="Van de Peer Y."/>
            <person name="Wheeler G."/>
            <person name="Dacks J.B."/>
            <person name="Delwiche C.F."/>
            <person name="Dyhrman S.T."/>
            <person name="Glockner G."/>
            <person name="John U."/>
            <person name="Richards T."/>
            <person name="Worden A.Z."/>
            <person name="Zhang X."/>
            <person name="Grigoriev I.V."/>
            <person name="Allen A.E."/>
            <person name="Bidle K."/>
            <person name="Borodovsky M."/>
            <person name="Bowler C."/>
            <person name="Brownlee C."/>
            <person name="Cock J.M."/>
            <person name="Elias M."/>
            <person name="Gladyshev V.N."/>
            <person name="Groth M."/>
            <person name="Guda C."/>
            <person name="Hadaegh A."/>
            <person name="Iglesias-Rodriguez M.D."/>
            <person name="Jenkins J."/>
            <person name="Jones B.M."/>
            <person name="Lawson T."/>
            <person name="Leese F."/>
            <person name="Lindquist E."/>
            <person name="Lobanov A."/>
            <person name="Lomsadze A."/>
            <person name="Malik S.B."/>
            <person name="Marsh M.E."/>
            <person name="Mackinder L."/>
            <person name="Mock T."/>
            <person name="Mueller-Roeber B."/>
            <person name="Pagarete A."/>
            <person name="Parker M."/>
            <person name="Probert I."/>
            <person name="Quesneville H."/>
            <person name="Raines C."/>
            <person name="Rensing S.A."/>
            <person name="Riano-Pachon D.M."/>
            <person name="Richier S."/>
            <person name="Rokitta S."/>
            <person name="Shiraiwa Y."/>
            <person name="Soanes D.M."/>
            <person name="van der Giezen M."/>
            <person name="Wahlund T.M."/>
            <person name="Williams B."/>
            <person name="Wilson W."/>
            <person name="Wolfe G."/>
            <person name="Wurch L.L."/>
        </authorList>
    </citation>
    <scope>NUCLEOTIDE SEQUENCE</scope>
</reference>
<name>A0A0D3IF32_EMIH1</name>
<dbReference type="AlphaFoldDB" id="A0A0D3IF32"/>
<proteinExistence type="predicted"/>
<evidence type="ECO:0000256" key="1">
    <source>
        <dbReference type="SAM" id="MobiDB-lite"/>
    </source>
</evidence>
<dbReference type="STRING" id="2903.R1BK78"/>
<accession>A0A0D3IF32</accession>
<dbReference type="Proteomes" id="UP000013827">
    <property type="component" value="Unassembled WGS sequence"/>
</dbReference>
<protein>
    <submittedName>
        <fullName evidence="2">Uncharacterized protein</fullName>
    </submittedName>
</protein>
<dbReference type="EnsemblProtists" id="EOD09867">
    <property type="protein sequence ID" value="EOD09867"/>
    <property type="gene ID" value="EMIHUDRAFT_216512"/>
</dbReference>
<evidence type="ECO:0000313" key="3">
    <source>
        <dbReference type="Proteomes" id="UP000013827"/>
    </source>
</evidence>
<dbReference type="KEGG" id="ehx:EMIHUDRAFT_216512"/>
<dbReference type="HOGENOM" id="CLU_095157_0_0_1"/>
<sequence>MSARPAPPALGEVRNLAPKSRAERHGTVHKEDLEKMRLSQRRECFYHYEPNSLTPPPDSLSHIAESDRFETNAAAAEKASRNAVLMRKEQVLHAKRIARTHTEEERWRVVEAEHEAELARHEAMAREGTFCKSNKTSMPYDPITLQYGEGKDGQCLRYSDESLRYRAAMRAANLQQRTNVAGFNPITGEETARVPVPEKPVLPEYLQGIIPGH</sequence>
<dbReference type="OMA" id="RETKKWE"/>
<feature type="region of interest" description="Disordered" evidence="1">
    <location>
        <begin position="1"/>
        <end position="30"/>
    </location>
</feature>
<dbReference type="RefSeq" id="XP_005762296.1">
    <property type="nucleotide sequence ID" value="XM_005762239.1"/>
</dbReference>
<feature type="compositionally biased region" description="Basic and acidic residues" evidence="1">
    <location>
        <begin position="20"/>
        <end position="30"/>
    </location>
</feature>
<reference evidence="2" key="2">
    <citation type="submission" date="2024-10" db="UniProtKB">
        <authorList>
            <consortium name="EnsemblProtists"/>
        </authorList>
    </citation>
    <scope>IDENTIFICATION</scope>
</reference>
<keyword evidence="3" id="KW-1185">Reference proteome</keyword>
<dbReference type="eggNOG" id="ENOG502S8HU">
    <property type="taxonomic scope" value="Eukaryota"/>
</dbReference>